<comment type="pathway">
    <text evidence="2 8">One-carbon metabolism; tetrahydrofolate interconversion.</text>
</comment>
<dbReference type="PANTHER" id="PTHR45754">
    <property type="entry name" value="METHYLENETETRAHYDROFOLATE REDUCTASE"/>
    <property type="match status" value="1"/>
</dbReference>
<dbReference type="UniPathway" id="UPA00193"/>
<keyword evidence="5 8" id="KW-0274">FAD</keyword>
<proteinExistence type="inferred from homology"/>
<keyword evidence="4 8" id="KW-0285">Flavoprotein</keyword>
<organism evidence="9 10">
    <name type="scientific">Amycolatopsis marina</name>
    <dbReference type="NCBI Taxonomy" id="490629"/>
    <lineage>
        <taxon>Bacteria</taxon>
        <taxon>Bacillati</taxon>
        <taxon>Actinomycetota</taxon>
        <taxon>Actinomycetes</taxon>
        <taxon>Pseudonocardiales</taxon>
        <taxon>Pseudonocardiaceae</taxon>
        <taxon>Amycolatopsis</taxon>
    </lineage>
</organism>
<dbReference type="Pfam" id="PF02219">
    <property type="entry name" value="MTHFR"/>
    <property type="match status" value="1"/>
</dbReference>
<evidence type="ECO:0000256" key="1">
    <source>
        <dbReference type="ARBA" id="ARBA00001974"/>
    </source>
</evidence>
<dbReference type="InterPro" id="IPR003171">
    <property type="entry name" value="Mehydrof_redctse-like"/>
</dbReference>
<evidence type="ECO:0000256" key="8">
    <source>
        <dbReference type="RuleBase" id="RU003862"/>
    </source>
</evidence>
<evidence type="ECO:0000256" key="2">
    <source>
        <dbReference type="ARBA" id="ARBA00004777"/>
    </source>
</evidence>
<dbReference type="EMBL" id="FOKG01000007">
    <property type="protein sequence ID" value="SFB28719.1"/>
    <property type="molecule type" value="Genomic_DNA"/>
</dbReference>
<gene>
    <name evidence="9" type="ORF">SAMN05216266_107257</name>
</gene>
<dbReference type="Proteomes" id="UP000243799">
    <property type="component" value="Unassembled WGS sequence"/>
</dbReference>
<keyword evidence="10" id="KW-1185">Reference proteome</keyword>
<dbReference type="GO" id="GO:0106312">
    <property type="term" value="F:methylenetetrahydrofolate reductase (NADH) activity"/>
    <property type="evidence" value="ECO:0007669"/>
    <property type="project" value="UniProtKB-EC"/>
</dbReference>
<dbReference type="GO" id="GO:0005829">
    <property type="term" value="C:cytosol"/>
    <property type="evidence" value="ECO:0007669"/>
    <property type="project" value="TreeGrafter"/>
</dbReference>
<dbReference type="OrthoDB" id="9812555at2"/>
<evidence type="ECO:0000256" key="7">
    <source>
        <dbReference type="ARBA" id="ARBA00048628"/>
    </source>
</evidence>
<evidence type="ECO:0000256" key="3">
    <source>
        <dbReference type="ARBA" id="ARBA00006743"/>
    </source>
</evidence>
<reference evidence="10" key="1">
    <citation type="submission" date="2016-10" db="EMBL/GenBank/DDBJ databases">
        <authorList>
            <person name="Varghese N."/>
            <person name="Submissions S."/>
        </authorList>
    </citation>
    <scope>NUCLEOTIDE SEQUENCE [LARGE SCALE GENOMIC DNA]</scope>
    <source>
        <strain evidence="10">CGMCC 4.3568</strain>
    </source>
</reference>
<dbReference type="InterPro" id="IPR029041">
    <property type="entry name" value="FAD-linked_oxidoreductase-like"/>
</dbReference>
<dbReference type="GO" id="GO:0071949">
    <property type="term" value="F:FAD binding"/>
    <property type="evidence" value="ECO:0007669"/>
    <property type="project" value="TreeGrafter"/>
</dbReference>
<dbReference type="RefSeq" id="WP_091673636.1">
    <property type="nucleotide sequence ID" value="NZ_FOKG01000007.1"/>
</dbReference>
<protein>
    <recommendedName>
        <fullName evidence="8">Methylenetetrahydrofolate reductase</fullName>
    </recommendedName>
</protein>
<dbReference type="AlphaFoldDB" id="A0A1I0ZSD3"/>
<evidence type="ECO:0000256" key="4">
    <source>
        <dbReference type="ARBA" id="ARBA00022630"/>
    </source>
</evidence>
<name>A0A1I0ZSD3_9PSEU</name>
<dbReference type="PANTHER" id="PTHR45754:SF3">
    <property type="entry name" value="METHYLENETETRAHYDROFOLATE REDUCTASE (NADPH)"/>
    <property type="match status" value="1"/>
</dbReference>
<dbReference type="STRING" id="490629.SAMN05216266_107257"/>
<evidence type="ECO:0000313" key="10">
    <source>
        <dbReference type="Proteomes" id="UP000243799"/>
    </source>
</evidence>
<dbReference type="SUPFAM" id="SSF51730">
    <property type="entry name" value="FAD-linked oxidoreductase"/>
    <property type="match status" value="1"/>
</dbReference>
<dbReference type="GO" id="GO:0009086">
    <property type="term" value="P:methionine biosynthetic process"/>
    <property type="evidence" value="ECO:0007669"/>
    <property type="project" value="TreeGrafter"/>
</dbReference>
<comment type="catalytic activity">
    <reaction evidence="7">
        <text>(6S)-5-methyl-5,6,7,8-tetrahydrofolate + NAD(+) = (6R)-5,10-methylene-5,6,7,8-tetrahydrofolate + NADH + H(+)</text>
        <dbReference type="Rhea" id="RHEA:19821"/>
        <dbReference type="ChEBI" id="CHEBI:15378"/>
        <dbReference type="ChEBI" id="CHEBI:15636"/>
        <dbReference type="ChEBI" id="CHEBI:18608"/>
        <dbReference type="ChEBI" id="CHEBI:57540"/>
        <dbReference type="ChEBI" id="CHEBI:57945"/>
        <dbReference type="EC" id="1.5.1.54"/>
    </reaction>
    <physiologicalReaction direction="right-to-left" evidence="7">
        <dbReference type="Rhea" id="RHEA:19823"/>
    </physiologicalReaction>
</comment>
<comment type="cofactor">
    <cofactor evidence="1 8">
        <name>FAD</name>
        <dbReference type="ChEBI" id="CHEBI:57692"/>
    </cofactor>
</comment>
<sequence>MSTHESALLRHYLLNARFEVLPLRGVVEQASDLPAGSTVTVTSSPRKGTEATLDTAERLAGIGMRVVPHLAARMIEDRRALEALLDRTAGLGIDEVFVVAGDVDKPVGEFGDSLALLRAMTELGLRPARVGITGYPERHSFISDNATIQAMSEKAHHADYIVSQICYDPTTIATWLRSVRARGITLPVHIGAPGVVDAAKLLRISLKIGLGDSVRYLRSQHSVLSRLLTRYTPEELLTQLTPAVLDPANRIAGWHFFTFNEVNRTREWSHQLAARVQEVPA</sequence>
<evidence type="ECO:0000256" key="5">
    <source>
        <dbReference type="ARBA" id="ARBA00022827"/>
    </source>
</evidence>
<evidence type="ECO:0000256" key="6">
    <source>
        <dbReference type="ARBA" id="ARBA00023002"/>
    </source>
</evidence>
<dbReference type="Gene3D" id="3.20.20.220">
    <property type="match status" value="1"/>
</dbReference>
<accession>A0A1I0ZSD3</accession>
<dbReference type="GO" id="GO:0035999">
    <property type="term" value="P:tetrahydrofolate interconversion"/>
    <property type="evidence" value="ECO:0007669"/>
    <property type="project" value="UniProtKB-UniPathway"/>
</dbReference>
<keyword evidence="6 8" id="KW-0560">Oxidoreductase</keyword>
<evidence type="ECO:0000313" key="9">
    <source>
        <dbReference type="EMBL" id="SFB28719.1"/>
    </source>
</evidence>
<comment type="similarity">
    <text evidence="3 8">Belongs to the methylenetetrahydrofolate reductase family.</text>
</comment>